<keyword evidence="4" id="KW-1185">Reference proteome</keyword>
<evidence type="ECO:0000256" key="1">
    <source>
        <dbReference type="SAM" id="MobiDB-lite"/>
    </source>
</evidence>
<feature type="compositionally biased region" description="Low complexity" evidence="1">
    <location>
        <begin position="13"/>
        <end position="23"/>
    </location>
</feature>
<reference evidence="3 4" key="1">
    <citation type="submission" date="2017-07" db="EMBL/GenBank/DDBJ databases">
        <title>Draft Genome Sequences of Select Purple Nonsulfur Bacteria.</title>
        <authorList>
            <person name="Lasarre B."/>
            <person name="Mckinlay J.B."/>
        </authorList>
    </citation>
    <scope>NUCLEOTIDE SEQUENCE [LARGE SCALE GENOMIC DNA]</scope>
    <source>
        <strain evidence="3 4">DSM 11907</strain>
    </source>
</reference>
<sequence length="82" mass="8221">MTERFPTEGFTTDRPSAADAPAPALSRRRWRPVIVALPLVLIAAGLAAGAVAMLLAVPFALSGGPAAAQAPQPPVTPAPPAA</sequence>
<feature type="transmembrane region" description="Helical" evidence="2">
    <location>
        <begin position="33"/>
        <end position="61"/>
    </location>
</feature>
<keyword evidence="2" id="KW-1133">Transmembrane helix</keyword>
<feature type="non-terminal residue" evidence="3">
    <location>
        <position position="82"/>
    </location>
</feature>
<evidence type="ECO:0000313" key="4">
    <source>
        <dbReference type="Proteomes" id="UP000248863"/>
    </source>
</evidence>
<proteinExistence type="predicted"/>
<organism evidence="3 4">
    <name type="scientific">Rhodoplanes elegans</name>
    <dbReference type="NCBI Taxonomy" id="29408"/>
    <lineage>
        <taxon>Bacteria</taxon>
        <taxon>Pseudomonadati</taxon>
        <taxon>Pseudomonadota</taxon>
        <taxon>Alphaproteobacteria</taxon>
        <taxon>Hyphomicrobiales</taxon>
        <taxon>Nitrobacteraceae</taxon>
        <taxon>Rhodoplanes</taxon>
    </lineage>
</organism>
<gene>
    <name evidence="3" type="ORF">CH338_28965</name>
</gene>
<keyword evidence="2" id="KW-0812">Transmembrane</keyword>
<accession>A0A327JTH4</accession>
<dbReference type="AlphaFoldDB" id="A0A327JTH4"/>
<comment type="caution">
    <text evidence="3">The sequence shown here is derived from an EMBL/GenBank/DDBJ whole genome shotgun (WGS) entry which is preliminary data.</text>
</comment>
<protein>
    <submittedName>
        <fullName evidence="3">Uncharacterized protein</fullName>
    </submittedName>
</protein>
<evidence type="ECO:0000256" key="2">
    <source>
        <dbReference type="SAM" id="Phobius"/>
    </source>
</evidence>
<evidence type="ECO:0000313" key="3">
    <source>
        <dbReference type="EMBL" id="RAI28915.1"/>
    </source>
</evidence>
<keyword evidence="2" id="KW-0472">Membrane</keyword>
<feature type="region of interest" description="Disordered" evidence="1">
    <location>
        <begin position="1"/>
        <end position="23"/>
    </location>
</feature>
<name>A0A327JTH4_9BRAD</name>
<dbReference type="Proteomes" id="UP000248863">
    <property type="component" value="Unassembled WGS sequence"/>
</dbReference>
<dbReference type="RefSeq" id="WP_210207718.1">
    <property type="nucleotide sequence ID" value="NZ_NPEU01000720.1"/>
</dbReference>
<dbReference type="EMBL" id="NPEU01000720">
    <property type="protein sequence ID" value="RAI28915.1"/>
    <property type="molecule type" value="Genomic_DNA"/>
</dbReference>